<evidence type="ECO:0000313" key="8">
    <source>
        <dbReference type="EMBL" id="RST97016.1"/>
    </source>
</evidence>
<dbReference type="GO" id="GO:0006355">
    <property type="term" value="P:regulation of DNA-templated transcription"/>
    <property type="evidence" value="ECO:0007669"/>
    <property type="project" value="InterPro"/>
</dbReference>
<dbReference type="Gene3D" id="3.40.50.300">
    <property type="entry name" value="P-loop containing nucleotide triphosphate hydrolases"/>
    <property type="match status" value="1"/>
</dbReference>
<dbReference type="SUPFAM" id="SSF46785">
    <property type="entry name" value="Winged helix' DNA-binding domain"/>
    <property type="match status" value="1"/>
</dbReference>
<evidence type="ECO:0000313" key="9">
    <source>
        <dbReference type="Proteomes" id="UP000287239"/>
    </source>
</evidence>
<dbReference type="PANTHER" id="PTHR32071:SF38">
    <property type="entry name" value="PSP OPERON TRANSCRIPTIONAL ACTIVATOR"/>
    <property type="match status" value="1"/>
</dbReference>
<dbReference type="InterPro" id="IPR036634">
    <property type="entry name" value="PRD_sf"/>
</dbReference>
<reference evidence="8 9" key="1">
    <citation type="submission" date="2017-05" db="EMBL/GenBank/DDBJ databases">
        <title>Vagococcus spp. assemblies.</title>
        <authorList>
            <person name="Gulvik C.A."/>
        </authorList>
    </citation>
    <scope>NUCLEOTIDE SEQUENCE [LARGE SCALE GENOMIC DNA]</scope>
    <source>
        <strain evidence="8 9">NCFB 2777</strain>
    </source>
</reference>
<dbReference type="Proteomes" id="UP000287239">
    <property type="component" value="Unassembled WGS sequence"/>
</dbReference>
<dbReference type="GO" id="GO:0003677">
    <property type="term" value="F:DNA binding"/>
    <property type="evidence" value="ECO:0007669"/>
    <property type="project" value="UniProtKB-KW"/>
</dbReference>
<dbReference type="SUPFAM" id="SSF53062">
    <property type="entry name" value="PTS system fructose IIA component-like"/>
    <property type="match status" value="1"/>
</dbReference>
<dbReference type="InterPro" id="IPR025943">
    <property type="entry name" value="Sigma_54_int_dom_ATP-bd_2"/>
</dbReference>
<dbReference type="GO" id="GO:0016740">
    <property type="term" value="F:transferase activity"/>
    <property type="evidence" value="ECO:0007669"/>
    <property type="project" value="UniProtKB-KW"/>
</dbReference>
<gene>
    <name evidence="8" type="ORF">CBF35_03570</name>
</gene>
<dbReference type="SUPFAM" id="SSF52540">
    <property type="entry name" value="P-loop containing nucleoside triphosphate hydrolases"/>
    <property type="match status" value="1"/>
</dbReference>
<dbReference type="GO" id="GO:0005524">
    <property type="term" value="F:ATP binding"/>
    <property type="evidence" value="ECO:0007669"/>
    <property type="project" value="UniProtKB-KW"/>
</dbReference>
<accession>A0A429ZTK4</accession>
<evidence type="ECO:0008006" key="10">
    <source>
        <dbReference type="Google" id="ProtNLM"/>
    </source>
</evidence>
<evidence type="ECO:0000256" key="1">
    <source>
        <dbReference type="ARBA" id="ARBA00022679"/>
    </source>
</evidence>
<dbReference type="InterPro" id="IPR027417">
    <property type="entry name" value="P-loop_NTPase"/>
</dbReference>
<dbReference type="PANTHER" id="PTHR32071">
    <property type="entry name" value="TRANSCRIPTIONAL REGULATORY PROTEIN"/>
    <property type="match status" value="1"/>
</dbReference>
<dbReference type="PROSITE" id="PS51372">
    <property type="entry name" value="PRD_2"/>
    <property type="match status" value="2"/>
</dbReference>
<dbReference type="InterPro" id="IPR036662">
    <property type="entry name" value="PTS_EIIA_man-typ_sf"/>
</dbReference>
<organism evidence="8 9">
    <name type="scientific">Vagococcus salmoninarum</name>
    <dbReference type="NCBI Taxonomy" id="2739"/>
    <lineage>
        <taxon>Bacteria</taxon>
        <taxon>Bacillati</taxon>
        <taxon>Bacillota</taxon>
        <taxon>Bacilli</taxon>
        <taxon>Lactobacillales</taxon>
        <taxon>Enterococcaceae</taxon>
        <taxon>Vagococcus</taxon>
    </lineage>
</organism>
<dbReference type="Pfam" id="PF00874">
    <property type="entry name" value="PRD"/>
    <property type="match status" value="2"/>
</dbReference>
<keyword evidence="2" id="KW-0547">Nucleotide-binding</keyword>
<dbReference type="InterPro" id="IPR036390">
    <property type="entry name" value="WH_DNA-bd_sf"/>
</dbReference>
<dbReference type="SMART" id="SM00382">
    <property type="entry name" value="AAA"/>
    <property type="match status" value="1"/>
</dbReference>
<comment type="caution">
    <text evidence="8">The sequence shown here is derived from an EMBL/GenBank/DDBJ whole genome shotgun (WGS) entry which is preliminary data.</text>
</comment>
<dbReference type="GO" id="GO:0009401">
    <property type="term" value="P:phosphoenolpyruvate-dependent sugar phosphotransferase system"/>
    <property type="evidence" value="ECO:0007669"/>
    <property type="project" value="InterPro"/>
</dbReference>
<dbReference type="InterPro" id="IPR004701">
    <property type="entry name" value="PTS_EIIA_man-typ"/>
</dbReference>
<dbReference type="InterPro" id="IPR002078">
    <property type="entry name" value="Sigma_54_int"/>
</dbReference>
<dbReference type="Gene3D" id="1.10.1790.10">
    <property type="entry name" value="PRD domain"/>
    <property type="match status" value="2"/>
</dbReference>
<evidence type="ECO:0000256" key="4">
    <source>
        <dbReference type="ARBA" id="ARBA00023125"/>
    </source>
</evidence>
<evidence type="ECO:0000259" key="7">
    <source>
        <dbReference type="PROSITE" id="PS51372"/>
    </source>
</evidence>
<dbReference type="Pfam" id="PF03610">
    <property type="entry name" value="EIIA-man"/>
    <property type="match status" value="1"/>
</dbReference>
<dbReference type="EMBL" id="NGJU01000004">
    <property type="protein sequence ID" value="RST97016.1"/>
    <property type="molecule type" value="Genomic_DNA"/>
</dbReference>
<dbReference type="InterPro" id="IPR003593">
    <property type="entry name" value="AAA+_ATPase"/>
</dbReference>
<dbReference type="GeneID" id="98567436"/>
<evidence type="ECO:0000259" key="5">
    <source>
        <dbReference type="PROSITE" id="PS50045"/>
    </source>
</evidence>
<dbReference type="SUPFAM" id="SSF63520">
    <property type="entry name" value="PTS-regulatory domain, PRD"/>
    <property type="match status" value="2"/>
</dbReference>
<keyword evidence="3" id="KW-0067">ATP-binding</keyword>
<dbReference type="RefSeq" id="WP_126778616.1">
    <property type="nucleotide sequence ID" value="NZ_NGJU01000004.1"/>
</dbReference>
<evidence type="ECO:0000259" key="6">
    <source>
        <dbReference type="PROSITE" id="PS51096"/>
    </source>
</evidence>
<feature type="domain" description="PTS EIIA type-4" evidence="6">
    <location>
        <begin position="601"/>
        <end position="724"/>
    </location>
</feature>
<dbReference type="PROSITE" id="PS50045">
    <property type="entry name" value="SIGMA54_INTERACT_4"/>
    <property type="match status" value="1"/>
</dbReference>
<name>A0A429ZTK4_9ENTE</name>
<dbReference type="PROSITE" id="PS51096">
    <property type="entry name" value="PTS_EIIA_TYPE_4"/>
    <property type="match status" value="1"/>
</dbReference>
<proteinExistence type="predicted"/>
<sequence>MSSTRKTAVYQALLDLSASLTLASDDHIYGWSADFLAEQSGFSRSNVSRELNVLHKEQKIIKINGRPVYFISAEKNLLEKPIDKFFFNNQKEFYHYFCLESENQSATLANNQPVSDPATSKKQNKMTESFANLIGFDKSMTYQVQQAIAAILYPPKGLDTLLIGETGVGKTTFANTMYQFALESQKFKPSAPYIIFNCADYAGNPQLLLSHLFGHVQGAFTGATSDRQGIVAQADKGILFLDEVHRLPPEGQEMLFSLIDRGEYRRLGESHQVHHADVLIISATTEQVDVSILQTFLRRIPNIISIPPLRERSLEERMELIILNFEQEAKKINRPIHVSNEVMKYFLVYDCKNNIGQLCNDVQLICASAFVEMLTKGTETVNVKLSQLPSQYVDYFDVFDEKRALLSHEFYWSNKTGFVFHPTNKSKRLENFFVDKTLEQNFYAKIEETSKQYFKQGLELEEVTHLVDKELINYFSQKNQFKYAENLHEEPIYKLITKEDYSFINSLLLSVLAEYGINVQENAIIGIILHLVALIERINDNQALRKPKSELMINNQSTYYTMAKKIINLLEQKKNIRIPTYEIGFIAVFLESLTLDTHSQHVGILVITHGQVAKELAHVSNILLKSEHAHYLCMPLDEKVSTVLEQAKTLVTEINQGKGVLLLVDMGSLTSFGSIIAKETGIQVQSLNMVSTLTVLEATRLSLMASTTLDGLVESMANISDYQIKERHAEDDFSTPIHNYIDNPKLVTLIQNVLTFIDSKKAIESLTETFHQIISELGIADTNALYVKYIFHTTCMLERVIQNETYSYKDLVNKMAHHQQIYHSISQAFKQIDNLWGITIPDSELAYVTEIFIFSERSIFEKITDPTL</sequence>
<dbReference type="InterPro" id="IPR011608">
    <property type="entry name" value="PRD"/>
</dbReference>
<protein>
    <recommendedName>
        <fullName evidence="10">Transcription antiterminator BglG</fullName>
    </recommendedName>
</protein>
<feature type="domain" description="Sigma-54 factor interaction" evidence="5">
    <location>
        <begin position="133"/>
        <end position="367"/>
    </location>
</feature>
<dbReference type="CDD" id="cd00009">
    <property type="entry name" value="AAA"/>
    <property type="match status" value="1"/>
</dbReference>
<dbReference type="Pfam" id="PF00158">
    <property type="entry name" value="Sigma54_activat"/>
    <property type="match status" value="1"/>
</dbReference>
<keyword evidence="1" id="KW-0808">Transferase</keyword>
<dbReference type="GO" id="GO:0016020">
    <property type="term" value="C:membrane"/>
    <property type="evidence" value="ECO:0007669"/>
    <property type="project" value="InterPro"/>
</dbReference>
<feature type="domain" description="PRD" evidence="7">
    <location>
        <begin position="495"/>
        <end position="600"/>
    </location>
</feature>
<dbReference type="OrthoDB" id="1632886at2"/>
<evidence type="ECO:0000256" key="3">
    <source>
        <dbReference type="ARBA" id="ARBA00022840"/>
    </source>
</evidence>
<keyword evidence="4" id="KW-0238">DNA-binding</keyword>
<evidence type="ECO:0000256" key="2">
    <source>
        <dbReference type="ARBA" id="ARBA00022741"/>
    </source>
</evidence>
<dbReference type="Gene3D" id="3.40.50.510">
    <property type="entry name" value="Phosphotransferase system, mannose-type IIA component"/>
    <property type="match status" value="1"/>
</dbReference>
<feature type="domain" description="PRD" evidence="7">
    <location>
        <begin position="757"/>
        <end position="862"/>
    </location>
</feature>
<dbReference type="PROSITE" id="PS00676">
    <property type="entry name" value="SIGMA54_INTERACT_2"/>
    <property type="match status" value="1"/>
</dbReference>
<keyword evidence="9" id="KW-1185">Reference proteome</keyword>
<dbReference type="AlphaFoldDB" id="A0A429ZTK4"/>